<evidence type="ECO:0000259" key="1">
    <source>
        <dbReference type="Pfam" id="PF00724"/>
    </source>
</evidence>
<evidence type="ECO:0000313" key="3">
    <source>
        <dbReference type="Proteomes" id="UP000054007"/>
    </source>
</evidence>
<proteinExistence type="predicted"/>
<dbReference type="InterPro" id="IPR001155">
    <property type="entry name" value="OxRdtase_FMN_N"/>
</dbReference>
<accession>A0A0D7BST3</accession>
<dbReference type="PANTHER" id="PTHR22893:SF91">
    <property type="entry name" value="NADPH DEHYDROGENASE 2-RELATED"/>
    <property type="match status" value="1"/>
</dbReference>
<sequence length="375" mass="40726">MSIPKALFQPLQVGPLTLKNRVGMAAMTRNRSTPTSVPNDLNIEYYRQRAAGGAGLIVSEGTLISPQGSEWPNAPGIWSDAHIDGWSRVTAAVHQEGGKIYSQLWHLGRVNHPDAPEHKKSGDPVYAPSAIAARGGKFSFLPGAPGYVTPTPVEDPATLLPAWRQAALNAQEAGFDGVEVHGANGYLISQFLDSTSNKRTDKWGGSVENRSRFGLEVLREVCDVWGPEQVAIKLNPCGGYNDVGMPLEETKETYSHFITEADKMKLGYICLVRYAKALDQTVDGKLRGTKHDVLSTYAPLIKHARKFANAGFSGAEAEKVVAQGLVDGVFFGIPWVSNPDFAERLERGKKPNMAIDFAALYANGAKGYIDYPEID</sequence>
<keyword evidence="3" id="KW-1185">Reference proteome</keyword>
<name>A0A0D7BST3_9AGAR</name>
<dbReference type="InterPro" id="IPR045247">
    <property type="entry name" value="Oye-like"/>
</dbReference>
<dbReference type="Proteomes" id="UP000054007">
    <property type="component" value="Unassembled WGS sequence"/>
</dbReference>
<dbReference type="AlphaFoldDB" id="A0A0D7BST3"/>
<dbReference type="EMBL" id="KN880436">
    <property type="protein sequence ID" value="KIY73305.1"/>
    <property type="molecule type" value="Genomic_DNA"/>
</dbReference>
<organism evidence="2 3">
    <name type="scientific">Cylindrobasidium torrendii FP15055 ss-10</name>
    <dbReference type="NCBI Taxonomy" id="1314674"/>
    <lineage>
        <taxon>Eukaryota</taxon>
        <taxon>Fungi</taxon>
        <taxon>Dikarya</taxon>
        <taxon>Basidiomycota</taxon>
        <taxon>Agaricomycotina</taxon>
        <taxon>Agaricomycetes</taxon>
        <taxon>Agaricomycetidae</taxon>
        <taxon>Agaricales</taxon>
        <taxon>Marasmiineae</taxon>
        <taxon>Physalacriaceae</taxon>
        <taxon>Cylindrobasidium</taxon>
    </lineage>
</organism>
<dbReference type="OrthoDB" id="276546at2759"/>
<dbReference type="CDD" id="cd02933">
    <property type="entry name" value="OYE_like_FMN"/>
    <property type="match status" value="1"/>
</dbReference>
<dbReference type="GO" id="GO:0016491">
    <property type="term" value="F:oxidoreductase activity"/>
    <property type="evidence" value="ECO:0007669"/>
    <property type="project" value="InterPro"/>
</dbReference>
<dbReference type="STRING" id="1314674.A0A0D7BST3"/>
<reference evidence="2 3" key="1">
    <citation type="journal article" date="2015" name="Fungal Genet. Biol.">
        <title>Evolution of novel wood decay mechanisms in Agaricales revealed by the genome sequences of Fistulina hepatica and Cylindrobasidium torrendii.</title>
        <authorList>
            <person name="Floudas D."/>
            <person name="Held B.W."/>
            <person name="Riley R."/>
            <person name="Nagy L.G."/>
            <person name="Koehler G."/>
            <person name="Ransdell A.S."/>
            <person name="Younus H."/>
            <person name="Chow J."/>
            <person name="Chiniquy J."/>
            <person name="Lipzen A."/>
            <person name="Tritt A."/>
            <person name="Sun H."/>
            <person name="Haridas S."/>
            <person name="LaButti K."/>
            <person name="Ohm R.A."/>
            <person name="Kues U."/>
            <person name="Blanchette R.A."/>
            <person name="Grigoriev I.V."/>
            <person name="Minto R.E."/>
            <person name="Hibbett D.S."/>
        </authorList>
    </citation>
    <scope>NUCLEOTIDE SEQUENCE [LARGE SCALE GENOMIC DNA]</scope>
    <source>
        <strain evidence="2 3">FP15055 ss-10</strain>
    </source>
</reference>
<evidence type="ECO:0000313" key="2">
    <source>
        <dbReference type="EMBL" id="KIY73305.1"/>
    </source>
</evidence>
<dbReference type="PANTHER" id="PTHR22893">
    <property type="entry name" value="NADH OXIDOREDUCTASE-RELATED"/>
    <property type="match status" value="1"/>
</dbReference>
<dbReference type="Pfam" id="PF00724">
    <property type="entry name" value="Oxidored_FMN"/>
    <property type="match status" value="1"/>
</dbReference>
<dbReference type="Gene3D" id="3.20.20.70">
    <property type="entry name" value="Aldolase class I"/>
    <property type="match status" value="1"/>
</dbReference>
<gene>
    <name evidence="2" type="ORF">CYLTODRAFT_448950</name>
</gene>
<protein>
    <submittedName>
        <fullName evidence="2">FMN-linked oxidoreductase</fullName>
    </submittedName>
</protein>
<dbReference type="InterPro" id="IPR013785">
    <property type="entry name" value="Aldolase_TIM"/>
</dbReference>
<dbReference type="GO" id="GO:0010181">
    <property type="term" value="F:FMN binding"/>
    <property type="evidence" value="ECO:0007669"/>
    <property type="project" value="InterPro"/>
</dbReference>
<dbReference type="SUPFAM" id="SSF51395">
    <property type="entry name" value="FMN-linked oxidoreductases"/>
    <property type="match status" value="1"/>
</dbReference>
<feature type="domain" description="NADH:flavin oxidoreductase/NADH oxidase N-terminal" evidence="1">
    <location>
        <begin position="7"/>
        <end position="350"/>
    </location>
</feature>